<evidence type="ECO:0000313" key="5">
    <source>
        <dbReference type="EMBL" id="TMQ49438.1"/>
    </source>
</evidence>
<evidence type="ECO:0000256" key="1">
    <source>
        <dbReference type="ARBA" id="ARBA00022729"/>
    </source>
</evidence>
<protein>
    <submittedName>
        <fullName evidence="5">VCBS repeat-containing protein</fullName>
    </submittedName>
</protein>
<evidence type="ECO:0000256" key="3">
    <source>
        <dbReference type="ARBA" id="ARBA00023180"/>
    </source>
</evidence>
<keyword evidence="1 4" id="KW-0732">Signal</keyword>
<dbReference type="InterPro" id="IPR000413">
    <property type="entry name" value="Integrin_alpha"/>
</dbReference>
<dbReference type="GO" id="GO:0008305">
    <property type="term" value="C:integrin complex"/>
    <property type="evidence" value="ECO:0007669"/>
    <property type="project" value="InterPro"/>
</dbReference>
<dbReference type="SUPFAM" id="SSF69318">
    <property type="entry name" value="Integrin alpha N-terminal domain"/>
    <property type="match status" value="1"/>
</dbReference>
<proteinExistence type="predicted"/>
<feature type="chain" id="PRO_5022153082" evidence="4">
    <location>
        <begin position="28"/>
        <end position="126"/>
    </location>
</feature>
<dbReference type="Pfam" id="PF13517">
    <property type="entry name" value="FG-GAP_3"/>
    <property type="match status" value="1"/>
</dbReference>
<evidence type="ECO:0000256" key="4">
    <source>
        <dbReference type="SAM" id="SignalP"/>
    </source>
</evidence>
<comment type="caution">
    <text evidence="5">The sequence shown here is derived from an EMBL/GenBank/DDBJ whole genome shotgun (WGS) entry which is preliminary data.</text>
</comment>
<gene>
    <name evidence="5" type="ORF">E6K71_05090</name>
</gene>
<keyword evidence="3" id="KW-0325">Glycoprotein</keyword>
<evidence type="ECO:0000256" key="2">
    <source>
        <dbReference type="ARBA" id="ARBA00022737"/>
    </source>
</evidence>
<feature type="signal peptide" evidence="4">
    <location>
        <begin position="1"/>
        <end position="27"/>
    </location>
</feature>
<dbReference type="PRINTS" id="PR01185">
    <property type="entry name" value="INTEGRINA"/>
</dbReference>
<organism evidence="5 6">
    <name type="scientific">Eiseniibacteriota bacterium</name>
    <dbReference type="NCBI Taxonomy" id="2212470"/>
    <lineage>
        <taxon>Bacteria</taxon>
        <taxon>Candidatus Eiseniibacteriota</taxon>
    </lineage>
</organism>
<dbReference type="Gene3D" id="2.130.10.130">
    <property type="entry name" value="Integrin alpha, N-terminal"/>
    <property type="match status" value="1"/>
</dbReference>
<dbReference type="PROSITE" id="PS51257">
    <property type="entry name" value="PROKAR_LIPOPROTEIN"/>
    <property type="match status" value="1"/>
</dbReference>
<dbReference type="EMBL" id="VBOR01000057">
    <property type="protein sequence ID" value="TMQ49438.1"/>
    <property type="molecule type" value="Genomic_DNA"/>
</dbReference>
<sequence length="126" mass="12900">MKKHLSRTTAPALVLAGFLLSCIPALARATSSEPPVEILHLAGNDPCGLFGFSAGGVGDFNGDGYQDFAVSEPFGSGVHVYWGGPNADSLADLHLRDGGYGLLGFLTASAGDFNGDGFDDIVAGLQ</sequence>
<dbReference type="InterPro" id="IPR028994">
    <property type="entry name" value="Integrin_alpha_N"/>
</dbReference>
<dbReference type="Proteomes" id="UP000316292">
    <property type="component" value="Unassembled WGS sequence"/>
</dbReference>
<dbReference type="AlphaFoldDB" id="A0A538SDH8"/>
<dbReference type="InterPro" id="IPR013519">
    <property type="entry name" value="Int_alpha_beta-p"/>
</dbReference>
<dbReference type="GO" id="GO:0007155">
    <property type="term" value="P:cell adhesion"/>
    <property type="evidence" value="ECO:0007669"/>
    <property type="project" value="InterPro"/>
</dbReference>
<evidence type="ECO:0000313" key="6">
    <source>
        <dbReference type="Proteomes" id="UP000316292"/>
    </source>
</evidence>
<feature type="non-terminal residue" evidence="5">
    <location>
        <position position="126"/>
    </location>
</feature>
<keyword evidence="2" id="KW-0677">Repeat</keyword>
<reference evidence="5 6" key="1">
    <citation type="journal article" date="2019" name="Nat. Microbiol.">
        <title>Mediterranean grassland soil C-N compound turnover is dependent on rainfall and depth, and is mediated by genomically divergent microorganisms.</title>
        <authorList>
            <person name="Diamond S."/>
            <person name="Andeer P.F."/>
            <person name="Li Z."/>
            <person name="Crits-Christoph A."/>
            <person name="Burstein D."/>
            <person name="Anantharaman K."/>
            <person name="Lane K.R."/>
            <person name="Thomas B.C."/>
            <person name="Pan C."/>
            <person name="Northen T.R."/>
            <person name="Banfield J.F."/>
        </authorList>
    </citation>
    <scope>NUCLEOTIDE SEQUENCE [LARGE SCALE GENOMIC DNA]</scope>
    <source>
        <strain evidence="5">WS_1</strain>
    </source>
</reference>
<accession>A0A538SDH8</accession>
<name>A0A538SDH8_UNCEI</name>
<dbReference type="InterPro" id="IPR013517">
    <property type="entry name" value="FG-GAP"/>
</dbReference>
<dbReference type="PROSITE" id="PS51470">
    <property type="entry name" value="FG_GAP"/>
    <property type="match status" value="1"/>
</dbReference>